<dbReference type="FunFam" id="1.10.1200.10:FF:000005">
    <property type="entry name" value="Nonribosomal peptide synthetase 1"/>
    <property type="match status" value="2"/>
</dbReference>
<dbReference type="GO" id="GO:0043041">
    <property type="term" value="P:amino acid activation for nonribosomal peptide biosynthetic process"/>
    <property type="evidence" value="ECO:0007669"/>
    <property type="project" value="TreeGrafter"/>
</dbReference>
<dbReference type="CDD" id="cd19545">
    <property type="entry name" value="FUM14_C_NRPS-like"/>
    <property type="match status" value="1"/>
</dbReference>
<reference evidence="6" key="1">
    <citation type="submission" date="2022-12" db="EMBL/GenBank/DDBJ databases">
        <authorList>
            <person name="Petersen C."/>
        </authorList>
    </citation>
    <scope>NUCLEOTIDE SEQUENCE</scope>
    <source>
        <strain evidence="6">IBT 30728</strain>
    </source>
</reference>
<dbReference type="InterPro" id="IPR020806">
    <property type="entry name" value="PKS_PP-bd"/>
</dbReference>
<dbReference type="CDD" id="cd05918">
    <property type="entry name" value="A_NRPS_SidN3_like"/>
    <property type="match status" value="1"/>
</dbReference>
<dbReference type="Gene3D" id="3.30.559.10">
    <property type="entry name" value="Chloramphenicol acetyltransferase-like domain"/>
    <property type="match status" value="2"/>
</dbReference>
<dbReference type="InterPro" id="IPR020845">
    <property type="entry name" value="AMP-binding_CS"/>
</dbReference>
<evidence type="ECO:0000256" key="1">
    <source>
        <dbReference type="ARBA" id="ARBA00022450"/>
    </source>
</evidence>
<dbReference type="InterPro" id="IPR009081">
    <property type="entry name" value="PP-bd_ACP"/>
</dbReference>
<feature type="domain" description="Carrier" evidence="5">
    <location>
        <begin position="714"/>
        <end position="789"/>
    </location>
</feature>
<proteinExistence type="inferred from homology"/>
<dbReference type="Pfam" id="PF00668">
    <property type="entry name" value="Condensation"/>
    <property type="match status" value="2"/>
</dbReference>
<dbReference type="Pfam" id="PF00501">
    <property type="entry name" value="AMP-binding"/>
    <property type="match status" value="1"/>
</dbReference>
<dbReference type="FunFam" id="3.30.559.30:FF:000003">
    <property type="entry name" value="Nonribosomal peptide synthase SidD"/>
    <property type="match status" value="1"/>
</dbReference>
<dbReference type="SUPFAM" id="SSF52777">
    <property type="entry name" value="CoA-dependent acyltransferases"/>
    <property type="match status" value="4"/>
</dbReference>
<accession>A0A9W9X622</accession>
<dbReference type="Gene3D" id="3.30.300.30">
    <property type="match status" value="2"/>
</dbReference>
<dbReference type="Gene3D" id="1.10.1200.10">
    <property type="entry name" value="ACP-like"/>
    <property type="match status" value="2"/>
</dbReference>
<dbReference type="PROSITE" id="PS00455">
    <property type="entry name" value="AMP_BINDING"/>
    <property type="match status" value="1"/>
</dbReference>
<dbReference type="InterPro" id="IPR023213">
    <property type="entry name" value="CAT-like_dom_sf"/>
</dbReference>
<dbReference type="InterPro" id="IPR006162">
    <property type="entry name" value="Ppantetheine_attach_site"/>
</dbReference>
<protein>
    <submittedName>
        <fullName evidence="6">Nonribosomal peptide synthase sidD</fullName>
    </submittedName>
</protein>
<dbReference type="CDD" id="cd19542">
    <property type="entry name" value="CT_NRPS-like"/>
    <property type="match status" value="1"/>
</dbReference>
<dbReference type="InterPro" id="IPR042099">
    <property type="entry name" value="ANL_N_sf"/>
</dbReference>
<dbReference type="InterPro" id="IPR056896">
    <property type="entry name" value="SIDD_N"/>
</dbReference>
<keyword evidence="3" id="KW-0436">Ligase</keyword>
<dbReference type="GO" id="GO:0044550">
    <property type="term" value="P:secondary metabolite biosynthetic process"/>
    <property type="evidence" value="ECO:0007669"/>
    <property type="project" value="TreeGrafter"/>
</dbReference>
<sequence length="2007" mass="221665">MFPLARLQEWKHEPIVFSMSYTQAESMQASRADLDSIHPESGQVDSNYFISSQYEISVLSCDDDGSPTGLRENVVLLAWLICLLRTSEDGKASFEWRYEDQLDGSPAGESLVLSTGPINKKEDSQDAITIQIGVSRKTKYLNIRPRATSKKALPCTIARHVHSLAETIKLCVNSPGLRLESLLGPKNHDLDMIWRWNHNIPPTYDFCMHDMISTRAKEFPNKEAIASWDGTLTYSEVDDFSNDLAIRLHAAGVAFNDFIPVCFEKSRWTIVAVLAVMKAGGTMVLMDPNLPLARLQNMACQVNAKHMILSENQKDIASCILPEGVRLTVGVNTFTNMPKSQSLPALSVVPSSALMYVIFTSGSTGTPKGVTISHRTYTSSAIPRAAAVGYKPTSRVLDFASYAFDVSIDSMLLTLGNGGCLCIPSDEERLNDINEVIRTMKINYASITPSMARILDADVIKSLDILGLGGEAASATDVDSWGQDTRIVIGYGPCECTIGFTINSSAATGKDYVSIGKGNGAAIWIVDPNDHEVLMPVGAVGELLVEGPIVGQGYLNDTEKTAAAFINDPSWLLCGHEQYRGRNGRLYKSGDLGMYDPDGSGAVVFVGRKDTQVKLRGQRVELGEIESQLNSKLPSEATVVAEVITPKGAGNQSVLVAFISFRSAQGQEHLEIDSAPLTPDQSTALSVAKSEVSKVLPSVDLRAKEQDLGESVSREMSELASTLRESWSQVLKTDAQIGPDDNFFALGGDSLAAMSLVSLCREKSVDFSVLKVFESPTLRAMAANTGIFQDQVESHTGPFSLLTQTVESACVAAASACGVVENEIEDIYPATPTQESLFIFSLKSDKAYIAQRVACIPPSINVDDWKRAWEAVVTSSPILRSRLVQLQGPGLQQVVLKANIDWKHHRDLVRYLEDDRLEKMHLGHSLARYAVPVILEQVQKALQGSNIERTEEMRHFVKYVQETNESETVDFWRRELNGAIGPQFPRLPYRDYLPKPTDTVERFIQFASDARSNFTLATFIRAAWAPVASQYTRSDDVLFGETLTGRDIPIPGVERIVGPLIAAVPIRIRIARSSTAEEYLQAVQKSILCRASYQHMGMQNIRKVSRDAQHACEAGTGLVIQPEPDHKGDDLGFFQIDAVQEAVHFNPYPLMLACGIGNGGFRVCANFDGELVGKRQMERMLSQLEVTCFELAKNLSRRIDQISCLHEDELNEIWRRNTLAPLAFDVSASKLHADSIKPGSTYPPPVVQWICNLRNPSLLSPIGCPGEMWLEDDCLSGKTLDSPAWLRAGSSKIPGRVGKLQTTRDIVQQQEDGRILFIGRKDDVVLVNGQPVEIADLEIHFSRHLPSSARAAVGVRRKTSHSPSDDPESSLTIMFEERHVGSDQVRLMLESYNVGDESDCSALKVHVRASASTELILAIRSLDTFYKDSLPTHMIPGSYIVIDSLPARQELLKQVASSIPSQISTAFQHGLQEAWNKSLSHSHLSDPEKILRSEWAKVLGLRVGQIEKDDNFFRLGGDSVLAMKLVTSLRNKGHTLMSADVFQHMRLRDAATRLKLGQVERMPIQSYKPFTLVDTVEAEQIVSEIRQNQLGHAACFVQDVFPVTDTQTIDIRGTIRMPRTSVQYNTLYFNQKIDLERLHRACRRLVEMHDLLRTDFVQNNGRLFQAILSETEVQMMSHRTDTDLVSFVSDFCVRDIECEFSLGSAFYKFIHASDEHGHDCLIFAISHALYDGISLPRLLEDLEALYSDTSISSYAPFSSYIARTLDTRLQVRSLGYWSTLLGGSSLSVLDGLSADQDDRGVFLQKAIECCQPPQDFTVANILTAAWSLLLARRLRKPDVTFGSVTSGRMIDLANVENVVGPCYQLAPVRVQIQPKWTATDLLCSVRKQMAESAAHDFLGFDKISKQCTSWPHSAGSFDSIVHHQDFDDFDSMPFAGGSCRVEIYNPHGDAPLPFKAVSFVRSGQVHVGAVGSTRDLDLVSELLDDLASIFAEVCRCSKSVLLDAAVF</sequence>
<reference evidence="6" key="2">
    <citation type="journal article" date="2023" name="IMA Fungus">
        <title>Comparative genomic study of the Penicillium genus elucidates a diverse pangenome and 15 lateral gene transfer events.</title>
        <authorList>
            <person name="Petersen C."/>
            <person name="Sorensen T."/>
            <person name="Nielsen M.R."/>
            <person name="Sondergaard T.E."/>
            <person name="Sorensen J.L."/>
            <person name="Fitzpatrick D.A."/>
            <person name="Frisvad J.C."/>
            <person name="Nielsen K.L."/>
        </authorList>
    </citation>
    <scope>NUCLEOTIDE SEQUENCE</scope>
    <source>
        <strain evidence="6">IBT 30728</strain>
    </source>
</reference>
<dbReference type="InterPro" id="IPR036736">
    <property type="entry name" value="ACP-like_sf"/>
</dbReference>
<dbReference type="FunFam" id="3.40.50.12780:FF:000014">
    <property type="entry name" value="Nonribosomal peptide synthetase 1"/>
    <property type="match status" value="1"/>
</dbReference>
<dbReference type="SUPFAM" id="SSF47336">
    <property type="entry name" value="ACP-like"/>
    <property type="match status" value="2"/>
</dbReference>
<organism evidence="6 7">
    <name type="scientific">Penicillium diatomitis</name>
    <dbReference type="NCBI Taxonomy" id="2819901"/>
    <lineage>
        <taxon>Eukaryota</taxon>
        <taxon>Fungi</taxon>
        <taxon>Dikarya</taxon>
        <taxon>Ascomycota</taxon>
        <taxon>Pezizomycotina</taxon>
        <taxon>Eurotiomycetes</taxon>
        <taxon>Eurotiomycetidae</taxon>
        <taxon>Eurotiales</taxon>
        <taxon>Aspergillaceae</taxon>
        <taxon>Penicillium</taxon>
    </lineage>
</organism>
<comment type="caution">
    <text evidence="6">The sequence shown here is derived from an EMBL/GenBank/DDBJ whole genome shotgun (WGS) entry which is preliminary data.</text>
</comment>
<dbReference type="GO" id="GO:0005737">
    <property type="term" value="C:cytoplasm"/>
    <property type="evidence" value="ECO:0007669"/>
    <property type="project" value="TreeGrafter"/>
</dbReference>
<dbReference type="GO" id="GO:0031177">
    <property type="term" value="F:phosphopantetheine binding"/>
    <property type="evidence" value="ECO:0007669"/>
    <property type="project" value="InterPro"/>
</dbReference>
<dbReference type="PROSITE" id="PS00012">
    <property type="entry name" value="PHOSPHOPANTETHEINE"/>
    <property type="match status" value="1"/>
</dbReference>
<keyword evidence="2" id="KW-0597">Phosphoprotein</keyword>
<dbReference type="Proteomes" id="UP001148312">
    <property type="component" value="Unassembled WGS sequence"/>
</dbReference>
<evidence type="ECO:0000313" key="6">
    <source>
        <dbReference type="EMBL" id="KAJ5484796.1"/>
    </source>
</evidence>
<feature type="domain" description="Carrier" evidence="5">
    <location>
        <begin position="1482"/>
        <end position="1558"/>
    </location>
</feature>
<dbReference type="Pfam" id="PF24895">
    <property type="entry name" value="SIDD_N"/>
    <property type="match status" value="2"/>
</dbReference>
<dbReference type="InterPro" id="IPR001242">
    <property type="entry name" value="Condensation_dom"/>
</dbReference>
<keyword evidence="1" id="KW-0596">Phosphopantetheine</keyword>
<dbReference type="SMART" id="SM00823">
    <property type="entry name" value="PKS_PP"/>
    <property type="match status" value="2"/>
</dbReference>
<evidence type="ECO:0000256" key="3">
    <source>
        <dbReference type="ARBA" id="ARBA00022598"/>
    </source>
</evidence>
<dbReference type="RefSeq" id="XP_056789580.1">
    <property type="nucleotide sequence ID" value="XM_056934386.1"/>
</dbReference>
<dbReference type="NCBIfam" id="TIGR01733">
    <property type="entry name" value="AA-adenyl-dom"/>
    <property type="match status" value="1"/>
</dbReference>
<name>A0A9W9X622_9EURO</name>
<dbReference type="PANTHER" id="PTHR45527:SF3">
    <property type="entry name" value="SIDEROPHORE SYNTHETASE (EUROFUNG)"/>
    <property type="match status" value="1"/>
</dbReference>
<dbReference type="PROSITE" id="PS50075">
    <property type="entry name" value="CARRIER"/>
    <property type="match status" value="2"/>
</dbReference>
<dbReference type="GO" id="GO:0016874">
    <property type="term" value="F:ligase activity"/>
    <property type="evidence" value="ECO:0007669"/>
    <property type="project" value="UniProtKB-KW"/>
</dbReference>
<dbReference type="InterPro" id="IPR010071">
    <property type="entry name" value="AA_adenyl_dom"/>
</dbReference>
<gene>
    <name evidence="6" type="ORF">N7539_004784</name>
</gene>
<evidence type="ECO:0000256" key="4">
    <source>
        <dbReference type="ARBA" id="ARBA00029454"/>
    </source>
</evidence>
<dbReference type="Gene3D" id="3.30.559.30">
    <property type="entry name" value="Nonribosomal peptide synthetase, condensation domain"/>
    <property type="match status" value="2"/>
</dbReference>
<dbReference type="PANTHER" id="PTHR45527">
    <property type="entry name" value="NONRIBOSOMAL PEPTIDE SYNTHETASE"/>
    <property type="match status" value="1"/>
</dbReference>
<keyword evidence="7" id="KW-1185">Reference proteome</keyword>
<dbReference type="InterPro" id="IPR045851">
    <property type="entry name" value="AMP-bd_C_sf"/>
</dbReference>
<comment type="similarity">
    <text evidence="4">Belongs to the NRP synthetase family.</text>
</comment>
<dbReference type="EMBL" id="JAPWDQ010000005">
    <property type="protein sequence ID" value="KAJ5484796.1"/>
    <property type="molecule type" value="Genomic_DNA"/>
</dbReference>
<evidence type="ECO:0000256" key="2">
    <source>
        <dbReference type="ARBA" id="ARBA00022553"/>
    </source>
</evidence>
<dbReference type="Pfam" id="PF00550">
    <property type="entry name" value="PP-binding"/>
    <property type="match status" value="2"/>
</dbReference>
<evidence type="ECO:0000259" key="5">
    <source>
        <dbReference type="PROSITE" id="PS50075"/>
    </source>
</evidence>
<dbReference type="SUPFAM" id="SSF56801">
    <property type="entry name" value="Acetyl-CoA synthetase-like"/>
    <property type="match status" value="2"/>
</dbReference>
<dbReference type="GeneID" id="81624635"/>
<evidence type="ECO:0000313" key="7">
    <source>
        <dbReference type="Proteomes" id="UP001148312"/>
    </source>
</evidence>
<dbReference type="Gene3D" id="3.40.50.12780">
    <property type="entry name" value="N-terminal domain of ligase-like"/>
    <property type="match status" value="1"/>
</dbReference>
<dbReference type="InterPro" id="IPR000873">
    <property type="entry name" value="AMP-dep_synth/lig_dom"/>
</dbReference>